<dbReference type="GO" id="GO:0052325">
    <property type="term" value="P:cell wall pectin biosynthetic process"/>
    <property type="evidence" value="ECO:0000318"/>
    <property type="project" value="GO_Central"/>
</dbReference>
<feature type="region of interest" description="Disordered" evidence="1">
    <location>
        <begin position="306"/>
        <end position="351"/>
    </location>
</feature>
<dbReference type="InterPro" id="IPR053250">
    <property type="entry name" value="Glycosyltransferase_77"/>
</dbReference>
<keyword evidence="5" id="KW-1185">Reference proteome</keyword>
<feature type="compositionally biased region" description="Basic residues" evidence="1">
    <location>
        <begin position="1"/>
        <end position="11"/>
    </location>
</feature>
<evidence type="ECO:0000259" key="3">
    <source>
        <dbReference type="Pfam" id="PF03407"/>
    </source>
</evidence>
<dbReference type="Pfam" id="PF03407">
    <property type="entry name" value="Nucleotid_trans"/>
    <property type="match status" value="1"/>
</dbReference>
<accession>A0A2K3DKR6</accession>
<evidence type="ECO:0000256" key="1">
    <source>
        <dbReference type="SAM" id="MobiDB-lite"/>
    </source>
</evidence>
<dbReference type="Gramene" id="PNW81108">
    <property type="protein sequence ID" value="PNW81108"/>
    <property type="gene ID" value="CHLRE_07g340950v5"/>
</dbReference>
<dbReference type="PANTHER" id="PTHR46936">
    <property type="entry name" value="ARABINOSYLTRANSFERASE XEG113"/>
    <property type="match status" value="1"/>
</dbReference>
<dbReference type="PANTHER" id="PTHR46936:SF1">
    <property type="entry name" value="ARABINOSYLTRANSFERASE XEG113"/>
    <property type="match status" value="1"/>
</dbReference>
<evidence type="ECO:0000313" key="5">
    <source>
        <dbReference type="Proteomes" id="UP000006906"/>
    </source>
</evidence>
<sequence>MDRAHARKGVGVRRNEFDEEAGSGGSRIPPATRRFRLSAVAIASFGAIVVLVGFVLFSQVIHTEFVHGKKVKAEAAELATGAQAGQTTAGAGAGAGIGAGTGTGAGSGAGAGAGTTAASTSGATVAAGEAAAAAAGNAAAGNAGAATAQQPKGVAVVDAAVEVFGDKYTDEYGDEEVIDSEAAAAADEKERLAADAAVEAGDRYDEDAETAAAESAAIAVGLAHATGATAAGAGVGAGAGAAAGATAAGSAAAGAGTTAAAAGAAAAGAVAGAVAGEAAGEAAATQAHQKELVRLVLPGGAGAGAEAEAEAEAEAGSAVDDGPDYYDDGRGQLWTGGEAEEGGEAAAAAGSDAASAIGADGQQVHPVSGTTAAAATTTAGAAATTAASAAATTTAGAAATTTAGAADDGTGCGPLSRELLERWAVNNTVLVGFTNSIMWNNFGATWLHHVRKANITYWVLAVADDATAALVRSQGVDHCFVVHENEIDDTNATFKWGSNSWKLHTWQKVLVVRHVHQLGFNVINSDLDVVWRRDPLHHFLVKYPEPDYWVSMDPITTRNPIGDDGPEAGVTVHHYMNTGVYFLRQTPGGTALIDKWYEIRKDMQTAGFHDQDGLYKYLSKNPESIDPVKRISTVLDGKTKLAQLPASLFQNGYSHTINQVHKVHGFTPFEIHFVWVWGGNVGKKTRMREQQYFIDPPPYYRNGVFLSFDVQPIADPAGFNEWNDTEAMVQVHLNAMDSQMRDMWHGLALAALLNRTLILPKMKCFCIQNWFENPLCRLPGEPLTKFPLSPACPADFMFEMEKLDAFATPVQAGGAPVHVPFREFSFLDNERTPAEVKEGPLVVTAKAGLTAAAHEPGAANALLIPAGLKSDSLLTALQPYVQGATPPKRVHFTNPREAFGGWSDAGVAAAYDTAAGALGVRWCCRPDKVAKEHGVEVHHQLRLRAANNTAVAAAGGVAGAAASARLLL</sequence>
<dbReference type="GeneID" id="5718001"/>
<dbReference type="OrthoDB" id="540503at2759"/>
<reference evidence="4 5" key="1">
    <citation type="journal article" date="2007" name="Science">
        <title>The Chlamydomonas genome reveals the evolution of key animal and plant functions.</title>
        <authorList>
            <person name="Merchant S.S."/>
            <person name="Prochnik S.E."/>
            <person name="Vallon O."/>
            <person name="Harris E.H."/>
            <person name="Karpowicz S.J."/>
            <person name="Witman G.B."/>
            <person name="Terry A."/>
            <person name="Salamov A."/>
            <person name="Fritz-Laylin L.K."/>
            <person name="Marechal-Drouard L."/>
            <person name="Marshall W.F."/>
            <person name="Qu L.H."/>
            <person name="Nelson D.R."/>
            <person name="Sanderfoot A.A."/>
            <person name="Spalding M.H."/>
            <person name="Kapitonov V.V."/>
            <person name="Ren Q."/>
            <person name="Ferris P."/>
            <person name="Lindquist E."/>
            <person name="Shapiro H."/>
            <person name="Lucas S.M."/>
            <person name="Grimwood J."/>
            <person name="Schmutz J."/>
            <person name="Cardol P."/>
            <person name="Cerutti H."/>
            <person name="Chanfreau G."/>
            <person name="Chen C.L."/>
            <person name="Cognat V."/>
            <person name="Croft M.T."/>
            <person name="Dent R."/>
            <person name="Dutcher S."/>
            <person name="Fernandez E."/>
            <person name="Fukuzawa H."/>
            <person name="Gonzalez-Ballester D."/>
            <person name="Gonzalez-Halphen D."/>
            <person name="Hallmann A."/>
            <person name="Hanikenne M."/>
            <person name="Hippler M."/>
            <person name="Inwood W."/>
            <person name="Jabbari K."/>
            <person name="Kalanon M."/>
            <person name="Kuras R."/>
            <person name="Lefebvre P.A."/>
            <person name="Lemaire S.D."/>
            <person name="Lobanov A.V."/>
            <person name="Lohr M."/>
            <person name="Manuell A."/>
            <person name="Meier I."/>
            <person name="Mets L."/>
            <person name="Mittag M."/>
            <person name="Mittelmeier T."/>
            <person name="Moroney J.V."/>
            <person name="Moseley J."/>
            <person name="Napoli C."/>
            <person name="Nedelcu A.M."/>
            <person name="Niyogi K."/>
            <person name="Novoselov S.V."/>
            <person name="Paulsen I.T."/>
            <person name="Pazour G."/>
            <person name="Purton S."/>
            <person name="Ral J.P."/>
            <person name="Riano-Pachon D.M."/>
            <person name="Riekhof W."/>
            <person name="Rymarquis L."/>
            <person name="Schroda M."/>
            <person name="Stern D."/>
            <person name="Umen J."/>
            <person name="Willows R."/>
            <person name="Wilson N."/>
            <person name="Zimmer S.L."/>
            <person name="Allmer J."/>
            <person name="Balk J."/>
            <person name="Bisova K."/>
            <person name="Chen C.J."/>
            <person name="Elias M."/>
            <person name="Gendler K."/>
            <person name="Hauser C."/>
            <person name="Lamb M.R."/>
            <person name="Ledford H."/>
            <person name="Long J.C."/>
            <person name="Minagawa J."/>
            <person name="Page M.D."/>
            <person name="Pan J."/>
            <person name="Pootakham W."/>
            <person name="Roje S."/>
            <person name="Rose A."/>
            <person name="Stahlberg E."/>
            <person name="Terauchi A.M."/>
            <person name="Yang P."/>
            <person name="Ball S."/>
            <person name="Bowler C."/>
            <person name="Dieckmann C.L."/>
            <person name="Gladyshev V.N."/>
            <person name="Green P."/>
            <person name="Jorgensen R."/>
            <person name="Mayfield S."/>
            <person name="Mueller-Roeber B."/>
            <person name="Rajamani S."/>
            <person name="Sayre R.T."/>
            <person name="Brokstein P."/>
            <person name="Dubchak I."/>
            <person name="Goodstein D."/>
            <person name="Hornick L."/>
            <person name="Huang Y.W."/>
            <person name="Jhaveri J."/>
            <person name="Luo Y."/>
            <person name="Martinez D."/>
            <person name="Ngau W.C."/>
            <person name="Otillar B."/>
            <person name="Poliakov A."/>
            <person name="Porter A."/>
            <person name="Szajkowski L."/>
            <person name="Werner G."/>
            <person name="Zhou K."/>
            <person name="Grigoriev I.V."/>
            <person name="Rokhsar D.S."/>
            <person name="Grossman A.R."/>
        </authorList>
    </citation>
    <scope>NUCLEOTIDE SEQUENCE [LARGE SCALE GENOMIC DNA]</scope>
    <source>
        <strain evidence="5">CC-503</strain>
    </source>
</reference>
<dbReference type="InterPro" id="IPR005069">
    <property type="entry name" value="Nucl-diP-sugar_transferase"/>
</dbReference>
<dbReference type="ExpressionAtlas" id="A0A2K3DKR6">
    <property type="expression patterns" value="baseline"/>
</dbReference>
<dbReference type="InParanoid" id="A0A2K3DKR6"/>
<keyword evidence="2" id="KW-0472">Membrane</keyword>
<organism evidence="4 5">
    <name type="scientific">Chlamydomonas reinhardtii</name>
    <name type="common">Chlamydomonas smithii</name>
    <dbReference type="NCBI Taxonomy" id="3055"/>
    <lineage>
        <taxon>Eukaryota</taxon>
        <taxon>Viridiplantae</taxon>
        <taxon>Chlorophyta</taxon>
        <taxon>core chlorophytes</taxon>
        <taxon>Chlorophyceae</taxon>
        <taxon>CS clade</taxon>
        <taxon>Chlamydomonadales</taxon>
        <taxon>Chlamydomonadaceae</taxon>
        <taxon>Chlamydomonas</taxon>
    </lineage>
</organism>
<dbReference type="AlphaFoldDB" id="A0A2K3DKR6"/>
<evidence type="ECO:0000313" key="4">
    <source>
        <dbReference type="EMBL" id="PNW81108.1"/>
    </source>
</evidence>
<feature type="domain" description="Nucleotide-diphospho-sugar transferase" evidence="3">
    <location>
        <begin position="455"/>
        <end position="686"/>
    </location>
</feature>
<dbReference type="Proteomes" id="UP000006906">
    <property type="component" value="Chromosome 7"/>
</dbReference>
<dbReference type="OMA" id="NEWNDTE"/>
<protein>
    <recommendedName>
        <fullName evidence="3">Nucleotide-diphospho-sugar transferase domain-containing protein</fullName>
    </recommendedName>
</protein>
<feature type="region of interest" description="Disordered" evidence="1">
    <location>
        <begin position="1"/>
        <end position="29"/>
    </location>
</feature>
<feature type="transmembrane region" description="Helical" evidence="2">
    <location>
        <begin position="37"/>
        <end position="57"/>
    </location>
</feature>
<dbReference type="PaxDb" id="3055-EDP04010"/>
<keyword evidence="2" id="KW-0812">Transmembrane</keyword>
<gene>
    <name evidence="4" type="ORF">CHLRE_07g340950v5</name>
</gene>
<dbReference type="RefSeq" id="XP_042922958.1">
    <property type="nucleotide sequence ID" value="XM_043064348.1"/>
</dbReference>
<dbReference type="EMBL" id="CM008968">
    <property type="protein sequence ID" value="PNW81108.1"/>
    <property type="molecule type" value="Genomic_DNA"/>
</dbReference>
<keyword evidence="2" id="KW-1133">Transmembrane helix</keyword>
<dbReference type="KEGG" id="cre:CHLRE_07g340950v5"/>
<dbReference type="GO" id="GO:0052636">
    <property type="term" value="F:arabinosyltransferase activity"/>
    <property type="evidence" value="ECO:0000318"/>
    <property type="project" value="GO_Central"/>
</dbReference>
<evidence type="ECO:0000256" key="2">
    <source>
        <dbReference type="SAM" id="Phobius"/>
    </source>
</evidence>
<proteinExistence type="predicted"/>
<name>A0A2K3DKR6_CHLRE</name>